<accession>A0ABR2FFV2</accession>
<sequence length="87" mass="10434">MKRKKWSELEEQTLLSKYSDLLNSGTLSKLKTIEKKFKPIADHVNSIHPVTFPFKWSWRDVSIKVQNMRHQYLGEKQKIRISKDEFN</sequence>
<comment type="caution">
    <text evidence="1">The sequence shown here is derived from an EMBL/GenBank/DDBJ whole genome shotgun (WGS) entry which is preliminary data.</text>
</comment>
<evidence type="ECO:0000313" key="1">
    <source>
        <dbReference type="EMBL" id="KAK8579805.1"/>
    </source>
</evidence>
<dbReference type="Proteomes" id="UP001472677">
    <property type="component" value="Unassembled WGS sequence"/>
</dbReference>
<organism evidence="1 2">
    <name type="scientific">Hibiscus sabdariffa</name>
    <name type="common">roselle</name>
    <dbReference type="NCBI Taxonomy" id="183260"/>
    <lineage>
        <taxon>Eukaryota</taxon>
        <taxon>Viridiplantae</taxon>
        <taxon>Streptophyta</taxon>
        <taxon>Embryophyta</taxon>
        <taxon>Tracheophyta</taxon>
        <taxon>Spermatophyta</taxon>
        <taxon>Magnoliopsida</taxon>
        <taxon>eudicotyledons</taxon>
        <taxon>Gunneridae</taxon>
        <taxon>Pentapetalae</taxon>
        <taxon>rosids</taxon>
        <taxon>malvids</taxon>
        <taxon>Malvales</taxon>
        <taxon>Malvaceae</taxon>
        <taxon>Malvoideae</taxon>
        <taxon>Hibiscus</taxon>
    </lineage>
</organism>
<dbReference type="EMBL" id="JBBPBM010000006">
    <property type="protein sequence ID" value="KAK8579805.1"/>
    <property type="molecule type" value="Genomic_DNA"/>
</dbReference>
<name>A0ABR2FFV2_9ROSI</name>
<proteinExistence type="predicted"/>
<gene>
    <name evidence="1" type="ORF">V6N12_070111</name>
</gene>
<evidence type="ECO:0008006" key="3">
    <source>
        <dbReference type="Google" id="ProtNLM"/>
    </source>
</evidence>
<keyword evidence="2" id="KW-1185">Reference proteome</keyword>
<reference evidence="1 2" key="1">
    <citation type="journal article" date="2024" name="G3 (Bethesda)">
        <title>Genome assembly of Hibiscus sabdariffa L. provides insights into metabolisms of medicinal natural products.</title>
        <authorList>
            <person name="Kim T."/>
        </authorList>
    </citation>
    <scope>NUCLEOTIDE SEQUENCE [LARGE SCALE GENOMIC DNA]</scope>
    <source>
        <strain evidence="1">TK-2024</strain>
        <tissue evidence="1">Old leaves</tissue>
    </source>
</reference>
<dbReference type="PANTHER" id="PTHR37076:SF3">
    <property type="entry name" value="STRESS RESPONSE PROTEIN NST1-LIKE"/>
    <property type="match status" value="1"/>
</dbReference>
<dbReference type="PANTHER" id="PTHR37076">
    <property type="entry name" value="HISTONE-LYSINE N-METHYLTRANSFERASE, H3 LYSINE-79 SPECIFIC-LIKE-RELATED"/>
    <property type="match status" value="1"/>
</dbReference>
<protein>
    <recommendedName>
        <fullName evidence="3">Myb/SANT-like domain-containing protein</fullName>
    </recommendedName>
</protein>
<evidence type="ECO:0000313" key="2">
    <source>
        <dbReference type="Proteomes" id="UP001472677"/>
    </source>
</evidence>